<protein>
    <submittedName>
        <fullName evidence="1">Mobile element protein</fullName>
    </submittedName>
</protein>
<dbReference type="PATRIC" id="fig|1434118.4.peg.3245"/>
<organism evidence="1 2">
    <name type="scientific">Methanosarcina siciliae C2J</name>
    <dbReference type="NCBI Taxonomy" id="1434118"/>
    <lineage>
        <taxon>Archaea</taxon>
        <taxon>Methanobacteriati</taxon>
        <taxon>Methanobacteriota</taxon>
        <taxon>Stenosarchaea group</taxon>
        <taxon>Methanomicrobia</taxon>
        <taxon>Methanosarcinales</taxon>
        <taxon>Methanosarcinaceae</taxon>
        <taxon>Methanosarcina</taxon>
    </lineage>
</organism>
<dbReference type="STRING" id="1434118.MSSAC_2499"/>
<dbReference type="AlphaFoldDB" id="A0A0E3PNC3"/>
<dbReference type="KEGG" id="msj:MSSAC_2499"/>
<gene>
    <name evidence="1" type="ORF">MSSAC_2499</name>
</gene>
<dbReference type="Proteomes" id="UP000033123">
    <property type="component" value="Chromosome"/>
</dbReference>
<evidence type="ECO:0000313" key="2">
    <source>
        <dbReference type="Proteomes" id="UP000033123"/>
    </source>
</evidence>
<proteinExistence type="predicted"/>
<accession>A0A0E3PNC3</accession>
<dbReference type="HOGENOM" id="CLU_041125_0_1_2"/>
<evidence type="ECO:0000313" key="1">
    <source>
        <dbReference type="EMBL" id="AKB37089.1"/>
    </source>
</evidence>
<reference evidence="1 2" key="1">
    <citation type="submission" date="2014-07" db="EMBL/GenBank/DDBJ databases">
        <title>Methanogenic archaea and the global carbon cycle.</title>
        <authorList>
            <person name="Henriksen J.R."/>
            <person name="Luke J."/>
            <person name="Reinhart S."/>
            <person name="Benedict M.N."/>
            <person name="Youngblut N.D."/>
            <person name="Metcalf M.E."/>
            <person name="Whitaker R.J."/>
            <person name="Metcalf W.W."/>
        </authorList>
    </citation>
    <scope>NUCLEOTIDE SEQUENCE [LARGE SCALE GENOMIC DNA]</scope>
    <source>
        <strain evidence="1 2">C2J</strain>
    </source>
</reference>
<dbReference type="EMBL" id="CP009508">
    <property type="protein sequence ID" value="AKB37089.1"/>
    <property type="molecule type" value="Genomic_DNA"/>
</dbReference>
<name>A0A0E3PNC3_9EURY</name>
<sequence>MLKDKTGAGRPRTITDESRVWLIKVACMKPKDFGYPHEIWTQRLLTKYVQENCIKEGHPELSKISQGTISKILNASNIKPHKIRYYAAKVDPDFDEKARKVLGTYKEVKKLKKEFKKKKKVDRVILSCDEKTGIQAIENKYPDMMPKEGKYPMMARDYEYIRHGTLSLFACIDLITGKVYHKVFEKGRSREFRVFLIYSGFSSISRKPQNFILI</sequence>